<dbReference type="Pfam" id="PF26082">
    <property type="entry name" value="zf-C2H2_AcuF"/>
    <property type="match status" value="1"/>
</dbReference>
<feature type="compositionally biased region" description="Polar residues" evidence="1">
    <location>
        <begin position="1181"/>
        <end position="1200"/>
    </location>
</feature>
<feature type="region of interest" description="Disordered" evidence="1">
    <location>
        <begin position="589"/>
        <end position="608"/>
    </location>
</feature>
<dbReference type="PANTHER" id="PTHR35391:SF3">
    <property type="entry name" value="FINGER DOMAIN PROTEIN, PUTATIVE (AFU_ORTHOLOGUE AFUA_8G04300)-RELATED"/>
    <property type="match status" value="1"/>
</dbReference>
<feature type="region of interest" description="Disordered" evidence="1">
    <location>
        <begin position="515"/>
        <end position="567"/>
    </location>
</feature>
<feature type="region of interest" description="Disordered" evidence="1">
    <location>
        <begin position="103"/>
        <end position="163"/>
    </location>
</feature>
<dbReference type="InterPro" id="IPR013087">
    <property type="entry name" value="Znf_C2H2_type"/>
</dbReference>
<feature type="region of interest" description="Disordered" evidence="1">
    <location>
        <begin position="780"/>
        <end position="807"/>
    </location>
</feature>
<feature type="compositionally biased region" description="Basic and acidic residues" evidence="1">
    <location>
        <begin position="306"/>
        <end position="325"/>
    </location>
</feature>
<feature type="region of interest" description="Disordered" evidence="1">
    <location>
        <begin position="277"/>
        <end position="377"/>
    </location>
</feature>
<feature type="compositionally biased region" description="Acidic residues" evidence="1">
    <location>
        <begin position="661"/>
        <end position="675"/>
    </location>
</feature>
<name>A0A8T9BPU2_9HELO</name>
<organism evidence="3 4">
    <name type="scientific">Lachnellula arida</name>
    <dbReference type="NCBI Taxonomy" id="1316785"/>
    <lineage>
        <taxon>Eukaryota</taxon>
        <taxon>Fungi</taxon>
        <taxon>Dikarya</taxon>
        <taxon>Ascomycota</taxon>
        <taxon>Pezizomycotina</taxon>
        <taxon>Leotiomycetes</taxon>
        <taxon>Helotiales</taxon>
        <taxon>Lachnaceae</taxon>
        <taxon>Lachnellula</taxon>
    </lineage>
</organism>
<feature type="compositionally biased region" description="Polar residues" evidence="1">
    <location>
        <begin position="194"/>
        <end position="215"/>
    </location>
</feature>
<feature type="region of interest" description="Disordered" evidence="1">
    <location>
        <begin position="194"/>
        <end position="217"/>
    </location>
</feature>
<proteinExistence type="predicted"/>
<dbReference type="AlphaFoldDB" id="A0A8T9BPU2"/>
<dbReference type="PROSITE" id="PS00028">
    <property type="entry name" value="ZINC_FINGER_C2H2_1"/>
    <property type="match status" value="2"/>
</dbReference>
<dbReference type="OrthoDB" id="5315052at2759"/>
<evidence type="ECO:0000313" key="3">
    <source>
        <dbReference type="EMBL" id="TVY21356.1"/>
    </source>
</evidence>
<accession>A0A8T9BPU2</accession>
<reference evidence="3 4" key="1">
    <citation type="submission" date="2018-05" db="EMBL/GenBank/DDBJ databases">
        <title>Whole genome sequencing for identification of molecular markers to develop diagnostic detection tools for the regulated plant pathogen Lachnellula willkommii.</title>
        <authorList>
            <person name="Giroux E."/>
            <person name="Bilodeau G."/>
        </authorList>
    </citation>
    <scope>NUCLEOTIDE SEQUENCE [LARGE SCALE GENOMIC DNA]</scope>
    <source>
        <strain evidence="3 4">CBS 203.66</strain>
    </source>
</reference>
<feature type="domain" description="C2H2-type" evidence="2">
    <location>
        <begin position="878"/>
        <end position="901"/>
    </location>
</feature>
<protein>
    <recommendedName>
        <fullName evidence="2">C2H2-type domain-containing protein</fullName>
    </recommendedName>
</protein>
<dbReference type="SMART" id="SM00355">
    <property type="entry name" value="ZnF_C2H2"/>
    <property type="match status" value="3"/>
</dbReference>
<feature type="region of interest" description="Disordered" evidence="1">
    <location>
        <begin position="633"/>
        <end position="685"/>
    </location>
</feature>
<feature type="region of interest" description="Disordered" evidence="1">
    <location>
        <begin position="1181"/>
        <end position="1207"/>
    </location>
</feature>
<comment type="caution">
    <text evidence="3">The sequence shown here is derived from an EMBL/GenBank/DDBJ whole genome shotgun (WGS) entry which is preliminary data.</text>
</comment>
<feature type="compositionally biased region" description="Polar residues" evidence="1">
    <location>
        <begin position="341"/>
        <end position="359"/>
    </location>
</feature>
<evidence type="ECO:0000259" key="2">
    <source>
        <dbReference type="PROSITE" id="PS00028"/>
    </source>
</evidence>
<sequence length="1207" mass="134489">MSSKFCNSASTSADPRQSRELVDDLGLNSTPFNNPPFSNNHLSPYNQSQINSNSTSPSNNLNSTSGDSFSEYSNYQQSELSEIEIEDPFFGVDFSRIDSLPSNLLTSNTYQPPDLNRSLPDLPPQLESKPSTETFTASKYPLSPVHSSAPDIPSPKGSANEPKRNTTIFRRELNNESQTSQFPAFDPLVPAHNSTVQLTPDQSGSSHTSAESFEPSTMAHLERSPHVTVSQWGDHGQSQLGAFDQPVGHYSQMGDFGTEVANPNMMHAQAPILRDEDGSWMSNDRTRQAGLDPERRKRISNAEVPNLKEQEERRRIENKNIEVQEWRSQAGGSSDAEDETPAQSYFPANNQKWYQQSKSGPGRDAAEENNNIPPVDDAASVHENRLIEGQVYYAPKNGAPLNAADVQLMQQPRHWNDAPSYPFALTTTTFQPIFQPSTSNDAIREFKRNADTISIASRAATWGTRRRSEPSLSDFDAVADGSFLKKLSISKSKEHERPRQNSVFEQGLDRIANTFRNRSDSKLKRARSTQNIPEEVHAMPHSRQNSQGTLAPPPRTSSFGKRPTPSINTAFAAMAGPLAAVGATHTRSGSVSATATSPRSPNHLGFRSVIKRARSRSELTSQEKVGQKCLADLWRGQGGPPLPTLASPPMDPDPKQTEAKDLDEDEDDDDEQGDDADMKIESDEQADPIVPNYEGFKAHVRRLNADMDPRYNWLVSRIAHQQEIRYKTLLDLRVKHSQSIGNRHCGAGRHCMSLGGNATLLDAKGQPREAEQTGPLQLVTEFSDNDSNPGEGALNEETFPQGVPMPPTRNLPAEFECQLCFKAKKFQKPSDWTKHVHEDVQPFTCTYDKCKEPKSFKRKADWVRHENERHRHLEWWICQVEDCRHPCYRKDNFLQHLVREHKLPEPKQKTKAAIKKARLTEPAWRMLEQCHHETQNRPQDEPCKFCGRSFATWKKLTVHLAKHMEHISLPVLNLVAARNVDANTIISPVEQILTPITPGSREKMESASPFNMDSISPHVPMPSHFPSTGFDQAYYQTTGSSTSYTPMAQEAMYTQNNMYSNPNAFGVHQMDQPRAFGSLDSGNLSHVNQNRGFAPVNSGFAQPNKVELSRGYGSLDASFSHQVPDQSYDSNQASGFSMPQDYTSAPAAIATYPTTNMLGINDSGYVYDALAVNAGQNFQQVPMTRGPGSNSSYGQHSPQNMPYYGHQ</sequence>
<feature type="compositionally biased region" description="Polar residues" evidence="1">
    <location>
        <begin position="66"/>
        <end position="75"/>
    </location>
</feature>
<feature type="compositionally biased region" description="Low complexity" evidence="1">
    <location>
        <begin position="28"/>
        <end position="65"/>
    </location>
</feature>
<dbReference type="EMBL" id="QGMF01000019">
    <property type="protein sequence ID" value="TVY21356.1"/>
    <property type="molecule type" value="Genomic_DNA"/>
</dbReference>
<gene>
    <name evidence="3" type="ORF">LARI1_G001350</name>
</gene>
<feature type="compositionally biased region" description="Polar residues" evidence="1">
    <location>
        <begin position="128"/>
        <end position="137"/>
    </location>
</feature>
<keyword evidence="4" id="KW-1185">Reference proteome</keyword>
<dbReference type="Proteomes" id="UP000469559">
    <property type="component" value="Unassembled WGS sequence"/>
</dbReference>
<evidence type="ECO:0000256" key="1">
    <source>
        <dbReference type="SAM" id="MobiDB-lite"/>
    </source>
</evidence>
<feature type="compositionally biased region" description="Basic and acidic residues" evidence="1">
    <location>
        <begin position="284"/>
        <end position="295"/>
    </location>
</feature>
<dbReference type="PANTHER" id="PTHR35391">
    <property type="entry name" value="C2H2-TYPE DOMAIN-CONTAINING PROTEIN-RELATED"/>
    <property type="match status" value="1"/>
</dbReference>
<feature type="compositionally biased region" description="Polar residues" evidence="1">
    <location>
        <begin position="1"/>
        <end position="15"/>
    </location>
</feature>
<evidence type="ECO:0000313" key="4">
    <source>
        <dbReference type="Proteomes" id="UP000469559"/>
    </source>
</evidence>
<feature type="region of interest" description="Disordered" evidence="1">
    <location>
        <begin position="1"/>
        <end position="75"/>
    </location>
</feature>
<feature type="compositionally biased region" description="Polar residues" evidence="1">
    <location>
        <begin position="589"/>
        <end position="600"/>
    </location>
</feature>
<dbReference type="InterPro" id="IPR058925">
    <property type="entry name" value="zf-C2H2_AcuF"/>
</dbReference>
<feature type="domain" description="C2H2-type" evidence="2">
    <location>
        <begin position="943"/>
        <end position="963"/>
    </location>
</feature>